<dbReference type="EMBL" id="KQ090335">
    <property type="protein sequence ID" value="KMS97307.1"/>
    <property type="molecule type" value="Genomic_DNA"/>
</dbReference>
<gene>
    <name evidence="10" type="ORF">BVRB_6g156490</name>
</gene>
<evidence type="ECO:0000256" key="5">
    <source>
        <dbReference type="ARBA" id="ARBA00022801"/>
    </source>
</evidence>
<dbReference type="FunFam" id="3.90.79.10:FF:000030">
    <property type="entry name" value="Nudix hydrolase 13 mitochondrial"/>
    <property type="match status" value="1"/>
</dbReference>
<evidence type="ECO:0000256" key="6">
    <source>
        <dbReference type="ARBA" id="ARBA00022842"/>
    </source>
</evidence>
<evidence type="ECO:0000313" key="10">
    <source>
        <dbReference type="EMBL" id="KMS97307.1"/>
    </source>
</evidence>
<organism evidence="10 11">
    <name type="scientific">Beta vulgaris subsp. vulgaris</name>
    <name type="common">Beet</name>
    <dbReference type="NCBI Taxonomy" id="3555"/>
    <lineage>
        <taxon>Eukaryota</taxon>
        <taxon>Viridiplantae</taxon>
        <taxon>Streptophyta</taxon>
        <taxon>Embryophyta</taxon>
        <taxon>Tracheophyta</taxon>
        <taxon>Spermatophyta</taxon>
        <taxon>Magnoliopsida</taxon>
        <taxon>eudicotyledons</taxon>
        <taxon>Gunneridae</taxon>
        <taxon>Pentapetalae</taxon>
        <taxon>Caryophyllales</taxon>
        <taxon>Chenopodiaceae</taxon>
        <taxon>Betoideae</taxon>
        <taxon>Beta</taxon>
    </lineage>
</organism>
<dbReference type="OMA" id="ATHNRRW"/>
<dbReference type="GO" id="GO:0046872">
    <property type="term" value="F:metal ion binding"/>
    <property type="evidence" value="ECO:0007669"/>
    <property type="project" value="UniProtKB-KW"/>
</dbReference>
<dbReference type="GO" id="GO:0005634">
    <property type="term" value="C:nucleus"/>
    <property type="evidence" value="ECO:0007669"/>
    <property type="project" value="TreeGrafter"/>
</dbReference>
<evidence type="ECO:0000256" key="8">
    <source>
        <dbReference type="ARBA" id="ARBA00023128"/>
    </source>
</evidence>
<dbReference type="PROSITE" id="PS00893">
    <property type="entry name" value="NUDIX_BOX"/>
    <property type="match status" value="1"/>
</dbReference>
<dbReference type="PANTHER" id="PTHR12629:SF58">
    <property type="entry name" value="NUDIX HYDROLASE 12, MITOCHONDRIAL"/>
    <property type="match status" value="1"/>
</dbReference>
<dbReference type="InterPro" id="IPR000086">
    <property type="entry name" value="NUDIX_hydrolase_dom"/>
</dbReference>
<keyword evidence="5" id="KW-0378">Hydrolase</keyword>
<keyword evidence="6" id="KW-0460">Magnesium</keyword>
<evidence type="ECO:0000256" key="4">
    <source>
        <dbReference type="ARBA" id="ARBA00022723"/>
    </source>
</evidence>
<dbReference type="Proteomes" id="UP000035740">
    <property type="component" value="Unassembled WGS sequence"/>
</dbReference>
<dbReference type="GO" id="GO:0016462">
    <property type="term" value="F:pyrophosphatase activity"/>
    <property type="evidence" value="ECO:0007669"/>
    <property type="project" value="InterPro"/>
</dbReference>
<name>A0A0J8BBH1_BETVV</name>
<comment type="cofactor">
    <cofactor evidence="1">
        <name>Mg(2+)</name>
        <dbReference type="ChEBI" id="CHEBI:18420"/>
    </cofactor>
</comment>
<dbReference type="SUPFAM" id="SSF55811">
    <property type="entry name" value="Nudix"/>
    <property type="match status" value="1"/>
</dbReference>
<dbReference type="OrthoDB" id="2011998at2759"/>
<dbReference type="KEGG" id="bvg:104908532"/>
<evidence type="ECO:0000313" key="11">
    <source>
        <dbReference type="Proteomes" id="UP000035740"/>
    </source>
</evidence>
<dbReference type="Pfam" id="PF00293">
    <property type="entry name" value="NUDIX"/>
    <property type="match status" value="1"/>
</dbReference>
<keyword evidence="7" id="KW-0809">Transit peptide</keyword>
<dbReference type="InterPro" id="IPR020084">
    <property type="entry name" value="NUDIX_hydrolase_CS"/>
</dbReference>
<accession>A0A0J8BBH1</accession>
<evidence type="ECO:0000256" key="1">
    <source>
        <dbReference type="ARBA" id="ARBA00001946"/>
    </source>
</evidence>
<sequence length="231" mass="26491">MATLLARRGRHRQLYEDNRRLVSGCIPYKVRKGYEEHSIEDRLEVLMVSTPNRSDLVFPKGGWENDETVHEAARREAFEEAGVRGNLNEIQLGVWEFRSKSRQAVSSLEGGCRGYMFAMEVTEELDTWPEQENHDRKWLDIREAFHLCRYEWMKDALRAFLKQMDNERQQQPPSQLPPKINNQVVVDSGVTIATAIIPVSDRQVVKAAPTTCSVTSNAIITFVAAPPFFLL</sequence>
<dbReference type="AlphaFoldDB" id="A0A0J8BBH1"/>
<dbReference type="InterPro" id="IPR047198">
    <property type="entry name" value="DDP-like_NUDIX"/>
</dbReference>
<dbReference type="CDD" id="cd04666">
    <property type="entry name" value="NUDIX_DIPP2_like_Nudt4"/>
    <property type="match status" value="1"/>
</dbReference>
<dbReference type="InterPro" id="IPR015797">
    <property type="entry name" value="NUDIX_hydrolase-like_dom_sf"/>
</dbReference>
<evidence type="ECO:0000259" key="9">
    <source>
        <dbReference type="PROSITE" id="PS51462"/>
    </source>
</evidence>
<protein>
    <recommendedName>
        <fullName evidence="9">Nudix hydrolase domain-containing protein</fullName>
    </recommendedName>
</protein>
<feature type="domain" description="Nudix hydrolase" evidence="9">
    <location>
        <begin position="18"/>
        <end position="161"/>
    </location>
</feature>
<dbReference type="eggNOG" id="KOG2839">
    <property type="taxonomic scope" value="Eukaryota"/>
</dbReference>
<keyword evidence="4" id="KW-0479">Metal-binding</keyword>
<dbReference type="PANTHER" id="PTHR12629">
    <property type="entry name" value="DIPHOSPHOINOSITOL POLYPHOSPHATE PHOSPHOHYDROLASE"/>
    <property type="match status" value="1"/>
</dbReference>
<keyword evidence="8" id="KW-0496">Mitochondrion</keyword>
<keyword evidence="11" id="KW-1185">Reference proteome</keyword>
<comment type="subcellular location">
    <subcellularLocation>
        <location evidence="2">Mitochondrion</location>
    </subcellularLocation>
</comment>
<dbReference type="Gene3D" id="3.90.79.10">
    <property type="entry name" value="Nucleoside Triphosphate Pyrophosphohydrolase"/>
    <property type="match status" value="1"/>
</dbReference>
<evidence type="ECO:0000256" key="2">
    <source>
        <dbReference type="ARBA" id="ARBA00004173"/>
    </source>
</evidence>
<dbReference type="PROSITE" id="PS51462">
    <property type="entry name" value="NUDIX"/>
    <property type="match status" value="1"/>
</dbReference>
<evidence type="ECO:0000256" key="3">
    <source>
        <dbReference type="ARBA" id="ARBA00005582"/>
    </source>
</evidence>
<comment type="similarity">
    <text evidence="3">Belongs to the Nudix hydrolase family.</text>
</comment>
<reference evidence="10 11" key="1">
    <citation type="journal article" date="2014" name="Nature">
        <title>The genome of the recently domesticated crop plant sugar beet (Beta vulgaris).</title>
        <authorList>
            <person name="Dohm J.C."/>
            <person name="Minoche A.E."/>
            <person name="Holtgrawe D."/>
            <person name="Capella-Gutierrez S."/>
            <person name="Zakrzewski F."/>
            <person name="Tafer H."/>
            <person name="Rupp O."/>
            <person name="Sorensen T.R."/>
            <person name="Stracke R."/>
            <person name="Reinhardt R."/>
            <person name="Goesmann A."/>
            <person name="Kraft T."/>
            <person name="Schulz B."/>
            <person name="Stadler P.F."/>
            <person name="Schmidt T."/>
            <person name="Gabaldon T."/>
            <person name="Lehrach H."/>
            <person name="Weisshaar B."/>
            <person name="Himmelbauer H."/>
        </authorList>
    </citation>
    <scope>NUCLEOTIDE SEQUENCE [LARGE SCALE GENOMIC DNA]</scope>
    <source>
        <tissue evidence="10">Taproot</tissue>
    </source>
</reference>
<evidence type="ECO:0000256" key="7">
    <source>
        <dbReference type="ARBA" id="ARBA00022946"/>
    </source>
</evidence>
<dbReference type="Gramene" id="KMS97307">
    <property type="protein sequence ID" value="KMS97307"/>
    <property type="gene ID" value="BVRB_6g156490"/>
</dbReference>
<proteinExistence type="inferred from homology"/>
<dbReference type="GO" id="GO:0005739">
    <property type="term" value="C:mitochondrion"/>
    <property type="evidence" value="ECO:0007669"/>
    <property type="project" value="UniProtKB-SubCell"/>
</dbReference>